<dbReference type="InterPro" id="IPR006076">
    <property type="entry name" value="FAD-dep_OxRdtase"/>
</dbReference>
<keyword evidence="5 7" id="KW-0560">Oxidoreductase</keyword>
<dbReference type="Gene3D" id="3.50.50.60">
    <property type="entry name" value="FAD/NAD(P)-binding domain"/>
    <property type="match status" value="1"/>
</dbReference>
<evidence type="ECO:0000256" key="5">
    <source>
        <dbReference type="ARBA" id="ARBA00023002"/>
    </source>
</evidence>
<reference evidence="7" key="1">
    <citation type="submission" date="2018-06" db="EMBL/GenBank/DDBJ databases">
        <authorList>
            <person name="Zhirakovskaya E."/>
        </authorList>
    </citation>
    <scope>NUCLEOTIDE SEQUENCE</scope>
</reference>
<evidence type="ECO:0000256" key="4">
    <source>
        <dbReference type="ARBA" id="ARBA00022827"/>
    </source>
</evidence>
<dbReference type="PANTHER" id="PTHR11985">
    <property type="entry name" value="GLYCEROL-3-PHOSPHATE DEHYDROGENASE"/>
    <property type="match status" value="1"/>
</dbReference>
<dbReference type="EMBL" id="UOFT01000023">
    <property type="protein sequence ID" value="VAW92241.1"/>
    <property type="molecule type" value="Genomic_DNA"/>
</dbReference>
<evidence type="ECO:0000313" key="7">
    <source>
        <dbReference type="EMBL" id="VAW92241.1"/>
    </source>
</evidence>
<dbReference type="Pfam" id="PF01266">
    <property type="entry name" value="DAO"/>
    <property type="match status" value="1"/>
</dbReference>
<dbReference type="PANTHER" id="PTHR11985:SF15">
    <property type="entry name" value="GLYCEROL-3-PHOSPHATE DEHYDROGENASE, MITOCHONDRIAL"/>
    <property type="match status" value="1"/>
</dbReference>
<proteinExistence type="inferred from homology"/>
<organism evidence="7">
    <name type="scientific">hydrothermal vent metagenome</name>
    <dbReference type="NCBI Taxonomy" id="652676"/>
    <lineage>
        <taxon>unclassified sequences</taxon>
        <taxon>metagenomes</taxon>
        <taxon>ecological metagenomes</taxon>
    </lineage>
</organism>
<dbReference type="PROSITE" id="PS00978">
    <property type="entry name" value="FAD_G3PDH_2"/>
    <property type="match status" value="1"/>
</dbReference>
<dbReference type="GO" id="GO:0046168">
    <property type="term" value="P:glycerol-3-phosphate catabolic process"/>
    <property type="evidence" value="ECO:0007669"/>
    <property type="project" value="TreeGrafter"/>
</dbReference>
<sequence length="397" mass="43794">MPSINNSNITDYDIAIIGGGIQGVGVAQAAAAAGYTVAVFEKTAIASATSSKSSKLIHGGLRYLESGQFRLVRKSLLERERLIKLAPGLVKPISFYIPIYTQTTRKAWQIGIGLFLYRILGSFKKYTRFKRINISNNKVLPIKGLLGKDLKTVYQYYDAQTDDRLLTEAVMHSAQSLGATLYCPAEVTQIDFKEGCYIIKVKKTQSANNTISAKFVVNVAGPWVNDVLMKVTGTDVIKMDCDLVQGTHIVIDAPAPEGVIYVEAPQDKRAVFIMPWKNKTLVGTTEKVYSGDPAKVVATEAEVEYLKEIYTYYMPQQSVNVVETFAGVRVLPKLETSIFSRPRDTLLHCSAKNLLTLYGGKLTSYRATAEEVMGKIEASLSGNKLGKRKSTREIHLV</sequence>
<dbReference type="AlphaFoldDB" id="A0A3B0ZKL8"/>
<evidence type="ECO:0000256" key="2">
    <source>
        <dbReference type="ARBA" id="ARBA00007330"/>
    </source>
</evidence>
<gene>
    <name evidence="7" type="ORF">MNBD_GAMMA23-280</name>
</gene>
<evidence type="ECO:0000256" key="3">
    <source>
        <dbReference type="ARBA" id="ARBA00022630"/>
    </source>
</evidence>
<keyword evidence="4" id="KW-0274">FAD</keyword>
<evidence type="ECO:0000256" key="1">
    <source>
        <dbReference type="ARBA" id="ARBA00001974"/>
    </source>
</evidence>
<comment type="cofactor">
    <cofactor evidence="1">
        <name>FAD</name>
        <dbReference type="ChEBI" id="CHEBI:57692"/>
    </cofactor>
</comment>
<comment type="similarity">
    <text evidence="2">Belongs to the FAD-dependent glycerol-3-phosphate dehydrogenase family.</text>
</comment>
<protein>
    <submittedName>
        <fullName evidence="7">Aerobic glycerol-3-phosphate dehydrogenase</fullName>
        <ecNumber evidence="7">1.1.5.3</ecNumber>
    </submittedName>
</protein>
<dbReference type="EC" id="1.1.5.3" evidence="7"/>
<dbReference type="GO" id="GO:0004368">
    <property type="term" value="F:glycerol-3-phosphate dehydrogenase (quinone) activity"/>
    <property type="evidence" value="ECO:0007669"/>
    <property type="project" value="UniProtKB-EC"/>
</dbReference>
<dbReference type="SUPFAM" id="SSF51905">
    <property type="entry name" value="FAD/NAD(P)-binding domain"/>
    <property type="match status" value="1"/>
</dbReference>
<dbReference type="PRINTS" id="PR01001">
    <property type="entry name" value="FADG3PDH"/>
</dbReference>
<dbReference type="InterPro" id="IPR000447">
    <property type="entry name" value="G3P_DH_FAD-dep"/>
</dbReference>
<feature type="domain" description="FAD dependent oxidoreductase" evidence="6">
    <location>
        <begin position="13"/>
        <end position="362"/>
    </location>
</feature>
<accession>A0A3B0ZKL8</accession>
<name>A0A3B0ZKL8_9ZZZZ</name>
<dbReference type="Gene3D" id="3.30.9.10">
    <property type="entry name" value="D-Amino Acid Oxidase, subunit A, domain 2"/>
    <property type="match status" value="1"/>
</dbReference>
<keyword evidence="3" id="KW-0285">Flavoprotein</keyword>
<evidence type="ECO:0000259" key="6">
    <source>
        <dbReference type="Pfam" id="PF01266"/>
    </source>
</evidence>
<dbReference type="InterPro" id="IPR036188">
    <property type="entry name" value="FAD/NAD-bd_sf"/>
</dbReference>